<evidence type="ECO:0000256" key="8">
    <source>
        <dbReference type="ARBA" id="ARBA00022842"/>
    </source>
</evidence>
<keyword evidence="6" id="KW-0547">Nucleotide-binding</keyword>
<dbReference type="SUPFAM" id="SSF81301">
    <property type="entry name" value="Nucleotidyltransferase"/>
    <property type="match status" value="1"/>
</dbReference>
<proteinExistence type="inferred from homology"/>
<evidence type="ECO:0000259" key="10">
    <source>
        <dbReference type="Pfam" id="PF01909"/>
    </source>
</evidence>
<dbReference type="Proteomes" id="UP001595906">
    <property type="component" value="Unassembled WGS sequence"/>
</dbReference>
<keyword evidence="7" id="KW-0067">ATP-binding</keyword>
<evidence type="ECO:0000256" key="5">
    <source>
        <dbReference type="ARBA" id="ARBA00022723"/>
    </source>
</evidence>
<comment type="similarity">
    <text evidence="9">Belongs to the MntA antitoxin family.</text>
</comment>
<evidence type="ECO:0000256" key="6">
    <source>
        <dbReference type="ARBA" id="ARBA00022741"/>
    </source>
</evidence>
<gene>
    <name evidence="11" type="ORF">ACFOW1_10225</name>
</gene>
<dbReference type="RefSeq" id="WP_379014053.1">
    <property type="nucleotide sequence ID" value="NZ_JBHSDC010000019.1"/>
</dbReference>
<dbReference type="CDD" id="cd05403">
    <property type="entry name" value="NT_KNTase_like"/>
    <property type="match status" value="1"/>
</dbReference>
<comment type="cofactor">
    <cofactor evidence="1">
        <name>Mg(2+)</name>
        <dbReference type="ChEBI" id="CHEBI:18420"/>
    </cofactor>
</comment>
<evidence type="ECO:0000256" key="1">
    <source>
        <dbReference type="ARBA" id="ARBA00001946"/>
    </source>
</evidence>
<dbReference type="Pfam" id="PF01909">
    <property type="entry name" value="NTP_transf_2"/>
    <property type="match status" value="1"/>
</dbReference>
<evidence type="ECO:0000256" key="9">
    <source>
        <dbReference type="ARBA" id="ARBA00038276"/>
    </source>
</evidence>
<keyword evidence="8" id="KW-0460">Magnesium</keyword>
<feature type="domain" description="Polymerase nucleotidyl transferase" evidence="10">
    <location>
        <begin position="10"/>
        <end position="54"/>
    </location>
</feature>
<dbReference type="InterPro" id="IPR052038">
    <property type="entry name" value="Type-VII_TA_antitoxin"/>
</dbReference>
<evidence type="ECO:0000256" key="7">
    <source>
        <dbReference type="ARBA" id="ARBA00022840"/>
    </source>
</evidence>
<keyword evidence="5" id="KW-0479">Metal-binding</keyword>
<dbReference type="InterPro" id="IPR002934">
    <property type="entry name" value="Polymerase_NTP_transf_dom"/>
</dbReference>
<keyword evidence="4" id="KW-0548">Nucleotidyltransferase</keyword>
<protein>
    <submittedName>
        <fullName evidence="11">Nucleotidyltransferase family protein</fullName>
    </submittedName>
</protein>
<dbReference type="PANTHER" id="PTHR33571:SF14">
    <property type="entry name" value="PROTEIN ADENYLYLTRANSFERASE MJ0435-RELATED"/>
    <property type="match status" value="1"/>
</dbReference>
<organism evidence="11 12">
    <name type="scientific">Parasediminibacterium paludis</name>
    <dbReference type="NCBI Taxonomy" id="908966"/>
    <lineage>
        <taxon>Bacteria</taxon>
        <taxon>Pseudomonadati</taxon>
        <taxon>Bacteroidota</taxon>
        <taxon>Chitinophagia</taxon>
        <taxon>Chitinophagales</taxon>
        <taxon>Chitinophagaceae</taxon>
        <taxon>Parasediminibacterium</taxon>
    </lineage>
</organism>
<sequence>MDKNTIIQKLRAIKPFLSEKYGVTELALFGSYSRDEQKPESDIDIMVDFTKRLGIEFIYLTYDLDKIFPDMKVQTVSKKGIKPAYFHVIKPDLLYV</sequence>
<evidence type="ECO:0000256" key="2">
    <source>
        <dbReference type="ARBA" id="ARBA00022649"/>
    </source>
</evidence>
<accession>A0ABV8PYR1</accession>
<comment type="caution">
    <text evidence="11">The sequence shown here is derived from an EMBL/GenBank/DDBJ whole genome shotgun (WGS) entry which is preliminary data.</text>
</comment>
<evidence type="ECO:0000256" key="4">
    <source>
        <dbReference type="ARBA" id="ARBA00022695"/>
    </source>
</evidence>
<keyword evidence="12" id="KW-1185">Reference proteome</keyword>
<keyword evidence="2" id="KW-1277">Toxin-antitoxin system</keyword>
<reference evidence="12" key="1">
    <citation type="journal article" date="2019" name="Int. J. Syst. Evol. Microbiol.">
        <title>The Global Catalogue of Microorganisms (GCM) 10K type strain sequencing project: providing services to taxonomists for standard genome sequencing and annotation.</title>
        <authorList>
            <consortium name="The Broad Institute Genomics Platform"/>
            <consortium name="The Broad Institute Genome Sequencing Center for Infectious Disease"/>
            <person name="Wu L."/>
            <person name="Ma J."/>
        </authorList>
    </citation>
    <scope>NUCLEOTIDE SEQUENCE [LARGE SCALE GENOMIC DNA]</scope>
    <source>
        <strain evidence="12">CECT 8010</strain>
    </source>
</reference>
<keyword evidence="3" id="KW-0808">Transferase</keyword>
<evidence type="ECO:0000313" key="11">
    <source>
        <dbReference type="EMBL" id="MFC4232268.1"/>
    </source>
</evidence>
<dbReference type="Gene3D" id="3.30.460.10">
    <property type="entry name" value="Beta Polymerase, domain 2"/>
    <property type="match status" value="1"/>
</dbReference>
<dbReference type="EMBL" id="JBHSDC010000019">
    <property type="protein sequence ID" value="MFC4232268.1"/>
    <property type="molecule type" value="Genomic_DNA"/>
</dbReference>
<evidence type="ECO:0000313" key="12">
    <source>
        <dbReference type="Proteomes" id="UP001595906"/>
    </source>
</evidence>
<evidence type="ECO:0000256" key="3">
    <source>
        <dbReference type="ARBA" id="ARBA00022679"/>
    </source>
</evidence>
<dbReference type="PANTHER" id="PTHR33571">
    <property type="entry name" value="SSL8005 PROTEIN"/>
    <property type="match status" value="1"/>
</dbReference>
<name>A0ABV8PYR1_9BACT</name>
<dbReference type="InterPro" id="IPR043519">
    <property type="entry name" value="NT_sf"/>
</dbReference>